<gene>
    <name evidence="9" type="ORF">BCL90_4798</name>
    <name evidence="10" type="ORF">E3V97_21765</name>
</gene>
<evidence type="ECO:0000256" key="7">
    <source>
        <dbReference type="SAM" id="SignalP"/>
    </source>
</evidence>
<dbReference type="InterPro" id="IPR008969">
    <property type="entry name" value="CarboxyPept-like_regulatory"/>
</dbReference>
<dbReference type="Proteomes" id="UP000297429">
    <property type="component" value="Unassembled WGS sequence"/>
</dbReference>
<evidence type="ECO:0000256" key="4">
    <source>
        <dbReference type="ARBA" id="ARBA00022692"/>
    </source>
</evidence>
<dbReference type="Pfam" id="PF25183">
    <property type="entry name" value="OMP_b-brl_4"/>
    <property type="match status" value="2"/>
</dbReference>
<evidence type="ECO:0000256" key="5">
    <source>
        <dbReference type="ARBA" id="ARBA00023136"/>
    </source>
</evidence>
<organism evidence="9 11">
    <name type="scientific">Pedobacter alluvionis</name>
    <dbReference type="NCBI Taxonomy" id="475253"/>
    <lineage>
        <taxon>Bacteria</taxon>
        <taxon>Pseudomonadati</taxon>
        <taxon>Bacteroidota</taxon>
        <taxon>Sphingobacteriia</taxon>
        <taxon>Sphingobacteriales</taxon>
        <taxon>Sphingobacteriaceae</taxon>
        <taxon>Pedobacter</taxon>
    </lineage>
</organism>
<dbReference type="GO" id="GO:0044718">
    <property type="term" value="P:siderophore transmembrane transport"/>
    <property type="evidence" value="ECO:0007669"/>
    <property type="project" value="TreeGrafter"/>
</dbReference>
<evidence type="ECO:0000256" key="1">
    <source>
        <dbReference type="ARBA" id="ARBA00004571"/>
    </source>
</evidence>
<reference evidence="9 11" key="1">
    <citation type="submission" date="2018-10" db="EMBL/GenBank/DDBJ databases">
        <title>Genomic Encyclopedia of Archaeal and Bacterial Type Strains, Phase II (KMG-II): from individual species to whole genera.</title>
        <authorList>
            <person name="Goeker M."/>
        </authorList>
    </citation>
    <scope>NUCLEOTIDE SEQUENCE [LARGE SCALE GENOMIC DNA]</scope>
    <source>
        <strain evidence="9 11">DSM 19624</strain>
    </source>
</reference>
<feature type="chain" id="PRO_5044605424" evidence="7">
    <location>
        <begin position="22"/>
        <end position="1085"/>
    </location>
</feature>
<dbReference type="AlphaFoldDB" id="A0A497XU28"/>
<accession>A0A497XU28</accession>
<keyword evidence="4" id="KW-0812">Transmembrane</keyword>
<keyword evidence="9" id="KW-0378">Hydrolase</keyword>
<dbReference type="PANTHER" id="PTHR30069:SF46">
    <property type="entry name" value="OAR PROTEIN"/>
    <property type="match status" value="1"/>
</dbReference>
<dbReference type="PANTHER" id="PTHR30069">
    <property type="entry name" value="TONB-DEPENDENT OUTER MEMBRANE RECEPTOR"/>
    <property type="match status" value="1"/>
</dbReference>
<keyword evidence="5" id="KW-0472">Membrane</keyword>
<name>A0A497XU28_9SPHI</name>
<feature type="signal peptide" evidence="7">
    <location>
        <begin position="1"/>
        <end position="21"/>
    </location>
</feature>
<keyword evidence="2" id="KW-0813">Transport</keyword>
<feature type="domain" description="TonB-dependent transporter Oar-like beta-barrel" evidence="8">
    <location>
        <begin position="351"/>
        <end position="1038"/>
    </location>
</feature>
<evidence type="ECO:0000256" key="6">
    <source>
        <dbReference type="ARBA" id="ARBA00023237"/>
    </source>
</evidence>
<dbReference type="InterPro" id="IPR039426">
    <property type="entry name" value="TonB-dep_rcpt-like"/>
</dbReference>
<keyword evidence="12" id="KW-1185">Reference proteome</keyword>
<dbReference type="GO" id="GO:0009279">
    <property type="term" value="C:cell outer membrane"/>
    <property type="evidence" value="ECO:0007669"/>
    <property type="project" value="UniProtKB-SubCell"/>
</dbReference>
<keyword evidence="7" id="KW-0732">Signal</keyword>
<keyword evidence="3" id="KW-1134">Transmembrane beta strand</keyword>
<dbReference type="RefSeq" id="WP_121287635.1">
    <property type="nucleotide sequence ID" value="NZ_RCCK01000015.1"/>
</dbReference>
<dbReference type="InterPro" id="IPR057601">
    <property type="entry name" value="Oar-like_b-barrel"/>
</dbReference>
<dbReference type="InterPro" id="IPR036942">
    <property type="entry name" value="Beta-barrel_TonB_sf"/>
</dbReference>
<feature type="domain" description="TonB-dependent transporter Oar-like beta-barrel" evidence="8">
    <location>
        <begin position="241"/>
        <end position="309"/>
    </location>
</feature>
<keyword evidence="9" id="KW-0645">Protease</keyword>
<dbReference type="Gene3D" id="2.40.170.20">
    <property type="entry name" value="TonB-dependent receptor, beta-barrel domain"/>
    <property type="match status" value="1"/>
</dbReference>
<dbReference type="EMBL" id="RCCK01000015">
    <property type="protein sequence ID" value="RLJ71974.1"/>
    <property type="molecule type" value="Genomic_DNA"/>
</dbReference>
<evidence type="ECO:0000313" key="11">
    <source>
        <dbReference type="Proteomes" id="UP000273898"/>
    </source>
</evidence>
<dbReference type="EMBL" id="SOPX01000005">
    <property type="protein sequence ID" value="TFB28752.1"/>
    <property type="molecule type" value="Genomic_DNA"/>
</dbReference>
<keyword evidence="10" id="KW-0675">Receptor</keyword>
<dbReference type="SUPFAM" id="SSF56935">
    <property type="entry name" value="Porins"/>
    <property type="match status" value="1"/>
</dbReference>
<keyword evidence="9" id="KW-0121">Carboxypeptidase</keyword>
<dbReference type="Pfam" id="PF13620">
    <property type="entry name" value="CarboxypepD_reg"/>
    <property type="match status" value="1"/>
</dbReference>
<dbReference type="GO" id="GO:0015344">
    <property type="term" value="F:siderophore uptake transmembrane transporter activity"/>
    <property type="evidence" value="ECO:0007669"/>
    <property type="project" value="TreeGrafter"/>
</dbReference>
<evidence type="ECO:0000256" key="3">
    <source>
        <dbReference type="ARBA" id="ARBA00022452"/>
    </source>
</evidence>
<dbReference type="OrthoDB" id="9768147at2"/>
<dbReference type="Gene3D" id="2.60.40.1120">
    <property type="entry name" value="Carboxypeptidase-like, regulatory domain"/>
    <property type="match status" value="1"/>
</dbReference>
<proteinExistence type="predicted"/>
<evidence type="ECO:0000313" key="12">
    <source>
        <dbReference type="Proteomes" id="UP000297429"/>
    </source>
</evidence>
<dbReference type="SUPFAM" id="SSF49464">
    <property type="entry name" value="Carboxypeptidase regulatory domain-like"/>
    <property type="match status" value="1"/>
</dbReference>
<comment type="subcellular location">
    <subcellularLocation>
        <location evidence="1">Cell outer membrane</location>
        <topology evidence="1">Multi-pass membrane protein</topology>
    </subcellularLocation>
</comment>
<reference evidence="10 12" key="2">
    <citation type="submission" date="2019-03" db="EMBL/GenBank/DDBJ databases">
        <authorList>
            <person name="He R.-H."/>
        </authorList>
    </citation>
    <scope>NUCLEOTIDE SEQUENCE [LARGE SCALE GENOMIC DNA]</scope>
    <source>
        <strain evidence="10 12">DSM 19624</strain>
    </source>
</reference>
<evidence type="ECO:0000313" key="9">
    <source>
        <dbReference type="EMBL" id="RLJ71974.1"/>
    </source>
</evidence>
<keyword evidence="6" id="KW-0998">Cell outer membrane</keyword>
<sequence length="1085" mass="118958">MKSRILSLVSILVLLVTFAQAQVTTSSINGKIKDNKGIIPGATIVMVHVPTGTVSKGSSNESGLYRIGNLNPGGPYKITVTFVGYSPVVKENIYLTLGSDLKLDLDLQEQGNQLADVSIKGQKGGTKSGAGTSIGEGQIKTLPTMNRSLQDVTRVTPQGSKDNTFGGTNFRYNNVTIDGAVNNDAIGFSPSLGGQSGSSGMPGSSTRTNPVSLDAIQDVTVLLSPYDVKVGNFLGGSINAVTRGGTNEVVGSVYGYGRNASLIGRNKIGDNAKEPSAFHDYQTGFRVGFPIIKDKLFFFTNEEITRRQDPVILGAGSPQGIISLSQAQQISDRMKNAYGLDAGAYGDYNIYSQSNKFFNRLDWNISESTQLTIRNNTIVSKATNLERDQSNFRFGGIDFKQNNNQSSTVADLKTRFGNSATNNLILGYSTVHDFRTPLSDPAIPQIEIGSSGGTIFLGTDREASIFNMKQNTFELTDNYSFSKGIHNFTVGTHNEFYKINYGFVNSWNGRVAYDSVDDFLNNKPKRVRTSFDYADNTRDNIIANPTAKFNVNLYSAYGQDEMRLSDKFKLTLGLRFDMADLPTMPTLSSKTTNSPVDPNYGTTYTYTQPSNINNKFLNKVQISPRLGFNFDALGDQSLIIRGGSGLFTSRVPFAWLGYAYYNNGVNYGSYDLKPATGNKVVTQVPGSDPIKDALGGNGEAGYAAKQGVNINDANGATQVDLVDNNFKMPKAWRSNLGFDFKTQDNWKFTVEGIYSKVIKDVAFQQINYVDNPKYMVYDTQQQQPIYSTSSGAYGNGKINNKYTNAYLLSNTDQGYKYSLTGQVSKSLPFGLDVMVAYTYGQSKDIANGIRNSMESNWQLNQALNPNNPGLAYSNFDIRNRIISTINYRLDWAKNGKYVSNFSLFFSGQSGSPYSLGLVNSTINGTGQTVSLMYVPAAGETQKFFANTADGIAQAAAFDSYVNSDKYLSSRRGNFTERNGARTPWNVQADFRFSQDIQVAKGKHPHVLTLTYDIINLTNLLNKDWGIQYFSPNTFNSMASMGIKVGTGGTPTAYPVYTFAQKDVTSYSKDFFASRYQMQLGARYSF</sequence>
<dbReference type="Proteomes" id="UP000273898">
    <property type="component" value="Unassembled WGS sequence"/>
</dbReference>
<evidence type="ECO:0000256" key="2">
    <source>
        <dbReference type="ARBA" id="ARBA00022448"/>
    </source>
</evidence>
<evidence type="ECO:0000259" key="8">
    <source>
        <dbReference type="Pfam" id="PF25183"/>
    </source>
</evidence>
<comment type="caution">
    <text evidence="9">The sequence shown here is derived from an EMBL/GenBank/DDBJ whole genome shotgun (WGS) entry which is preliminary data.</text>
</comment>
<dbReference type="GO" id="GO:0004180">
    <property type="term" value="F:carboxypeptidase activity"/>
    <property type="evidence" value="ECO:0007669"/>
    <property type="project" value="UniProtKB-KW"/>
</dbReference>
<protein>
    <submittedName>
        <fullName evidence="9">Carboxypeptidase family protein</fullName>
    </submittedName>
    <submittedName>
        <fullName evidence="10">TonB-dependent receptor</fullName>
    </submittedName>
</protein>
<evidence type="ECO:0000313" key="10">
    <source>
        <dbReference type="EMBL" id="TFB28752.1"/>
    </source>
</evidence>